<feature type="compositionally biased region" description="Low complexity" evidence="5">
    <location>
        <begin position="291"/>
        <end position="308"/>
    </location>
</feature>
<feature type="region of interest" description="Disordered" evidence="5">
    <location>
        <begin position="291"/>
        <end position="431"/>
    </location>
</feature>
<dbReference type="Pfam" id="PF26054">
    <property type="entry name" value="PHD_G2E3"/>
    <property type="match status" value="1"/>
</dbReference>
<reference evidence="7" key="3">
    <citation type="submission" date="2025-09" db="UniProtKB">
        <authorList>
            <consortium name="Ensembl"/>
        </authorList>
    </citation>
    <scope>IDENTIFICATION</scope>
</reference>
<dbReference type="InterPro" id="IPR019786">
    <property type="entry name" value="Zinc_finger_PHD-type_CS"/>
</dbReference>
<dbReference type="InterPro" id="IPR011011">
    <property type="entry name" value="Znf_FYVE_PHD"/>
</dbReference>
<organism evidence="7 8">
    <name type="scientific">Coturnix japonica</name>
    <name type="common">Japanese quail</name>
    <name type="synonym">Coturnix coturnix japonica</name>
    <dbReference type="NCBI Taxonomy" id="93934"/>
    <lineage>
        <taxon>Eukaryota</taxon>
        <taxon>Metazoa</taxon>
        <taxon>Chordata</taxon>
        <taxon>Craniata</taxon>
        <taxon>Vertebrata</taxon>
        <taxon>Euteleostomi</taxon>
        <taxon>Archelosauria</taxon>
        <taxon>Archosauria</taxon>
        <taxon>Dinosauria</taxon>
        <taxon>Saurischia</taxon>
        <taxon>Theropoda</taxon>
        <taxon>Coelurosauria</taxon>
        <taxon>Aves</taxon>
        <taxon>Neognathae</taxon>
        <taxon>Galloanserae</taxon>
        <taxon>Galliformes</taxon>
        <taxon>Phasianidae</taxon>
        <taxon>Perdicinae</taxon>
        <taxon>Coturnix</taxon>
    </lineage>
</organism>
<feature type="compositionally biased region" description="Low complexity" evidence="5">
    <location>
        <begin position="345"/>
        <end position="356"/>
    </location>
</feature>
<evidence type="ECO:0000256" key="5">
    <source>
        <dbReference type="SAM" id="MobiDB-lite"/>
    </source>
</evidence>
<dbReference type="InterPro" id="IPR051188">
    <property type="entry name" value="PHD-type_Zinc_Finger"/>
</dbReference>
<feature type="domain" description="RING-type" evidence="6">
    <location>
        <begin position="122"/>
        <end position="173"/>
    </location>
</feature>
<dbReference type="GO" id="GO:0008270">
    <property type="term" value="F:zinc ion binding"/>
    <property type="evidence" value="ECO:0007669"/>
    <property type="project" value="UniProtKB-KW"/>
</dbReference>
<dbReference type="PROSITE" id="PS50089">
    <property type="entry name" value="ZF_RING_2"/>
    <property type="match status" value="1"/>
</dbReference>
<dbReference type="InterPro" id="IPR001965">
    <property type="entry name" value="Znf_PHD"/>
</dbReference>
<dbReference type="InterPro" id="IPR001841">
    <property type="entry name" value="Znf_RING"/>
</dbReference>
<evidence type="ECO:0000256" key="1">
    <source>
        <dbReference type="ARBA" id="ARBA00022723"/>
    </source>
</evidence>
<keyword evidence="2 4" id="KW-0863">Zinc-finger</keyword>
<evidence type="ECO:0000256" key="3">
    <source>
        <dbReference type="ARBA" id="ARBA00022833"/>
    </source>
</evidence>
<dbReference type="PANTHER" id="PTHR12420">
    <property type="entry name" value="PHD FINGER PROTEIN"/>
    <property type="match status" value="1"/>
</dbReference>
<dbReference type="Gene3D" id="3.30.40.10">
    <property type="entry name" value="Zinc/RING finger domain, C3HC4 (zinc finger)"/>
    <property type="match status" value="2"/>
</dbReference>
<evidence type="ECO:0000313" key="8">
    <source>
        <dbReference type="Proteomes" id="UP000694412"/>
    </source>
</evidence>
<protein>
    <recommendedName>
        <fullName evidence="6">RING-type domain-containing protein</fullName>
    </recommendedName>
</protein>
<name>A0A8C2SW05_COTJA</name>
<dbReference type="PROSITE" id="PS01359">
    <property type="entry name" value="ZF_PHD_1"/>
    <property type="match status" value="2"/>
</dbReference>
<dbReference type="InterPro" id="IPR059102">
    <property type="entry name" value="PHD_PHF7/G2E3-like"/>
</dbReference>
<evidence type="ECO:0000256" key="2">
    <source>
        <dbReference type="ARBA" id="ARBA00022771"/>
    </source>
</evidence>
<proteinExistence type="predicted"/>
<dbReference type="Pfam" id="PF13771">
    <property type="entry name" value="zf-HC5HC2H"/>
    <property type="match status" value="1"/>
</dbReference>
<dbReference type="AlphaFoldDB" id="A0A8C2SW05"/>
<keyword evidence="8" id="KW-1185">Reference proteome</keyword>
<keyword evidence="1" id="KW-0479">Metal-binding</keyword>
<feature type="compositionally biased region" description="Polar residues" evidence="5">
    <location>
        <begin position="375"/>
        <end position="386"/>
    </location>
</feature>
<evidence type="ECO:0000256" key="4">
    <source>
        <dbReference type="PROSITE-ProRule" id="PRU00175"/>
    </source>
</evidence>
<dbReference type="Ensembl" id="ENSCJPT00005006963.1">
    <property type="protein sequence ID" value="ENSCJPP00005004083.1"/>
    <property type="gene ID" value="ENSCJPG00005004134.1"/>
</dbReference>
<dbReference type="GO" id="GO:0005634">
    <property type="term" value="C:nucleus"/>
    <property type="evidence" value="ECO:0007669"/>
    <property type="project" value="TreeGrafter"/>
</dbReference>
<accession>A0A8C2SW05</accession>
<dbReference type="Proteomes" id="UP000694412">
    <property type="component" value="Chromosome 1"/>
</dbReference>
<feature type="compositionally biased region" description="Low complexity" evidence="5">
    <location>
        <begin position="405"/>
        <end position="421"/>
    </location>
</feature>
<feature type="compositionally biased region" description="Basic residues" evidence="5">
    <location>
        <begin position="357"/>
        <end position="372"/>
    </location>
</feature>
<evidence type="ECO:0000259" key="6">
    <source>
        <dbReference type="PROSITE" id="PS50089"/>
    </source>
</evidence>
<dbReference type="SUPFAM" id="SSF57903">
    <property type="entry name" value="FYVE/PHD zinc finger"/>
    <property type="match status" value="1"/>
</dbReference>
<dbReference type="PANTHER" id="PTHR12420:SF47">
    <property type="entry name" value="PHD FINGER PROTEIN 7"/>
    <property type="match status" value="1"/>
</dbReference>
<keyword evidence="3" id="KW-0862">Zinc</keyword>
<reference evidence="7" key="2">
    <citation type="submission" date="2025-08" db="UniProtKB">
        <authorList>
            <consortium name="Ensembl"/>
        </authorList>
    </citation>
    <scope>IDENTIFICATION</scope>
</reference>
<reference evidence="7" key="1">
    <citation type="submission" date="2015-11" db="EMBL/GenBank/DDBJ databases">
        <authorList>
            <consortium name="International Coturnix japonica Genome Analysis Consortium"/>
            <person name="Warren W."/>
            <person name="Burt D.W."/>
            <person name="Antin P.B."/>
            <person name="Lanford R."/>
            <person name="Gros J."/>
            <person name="Wilson R.K."/>
        </authorList>
    </citation>
    <scope>NUCLEOTIDE SEQUENCE [LARGE SCALE GENOMIC DNA]</scope>
</reference>
<dbReference type="GeneTree" id="ENSGT00950000182865"/>
<dbReference type="SMART" id="SM00249">
    <property type="entry name" value="PHD"/>
    <property type="match status" value="2"/>
</dbReference>
<dbReference type="InterPro" id="IPR013083">
    <property type="entry name" value="Znf_RING/FYVE/PHD"/>
</dbReference>
<sequence length="431" mass="47509">SAVCMLCGRADVDPNICGHMIHQSGIHVHWLCLVSSPMGSFLITARGAPFLPILRRPCSFPSYRSLGATIACAERGCERSFHLPCAQDGECITQFFGQRRSFCSEHRPRQEAQEAPPEGTNCLMCLEPVGDTVSYHTMVCPACRHTWFHRGCIQVGALPSPCRHTWCSCPGCRNILLFFQEMSIMGIQIPVRPWQLILCSSCAAEGTHRCCSHLNNTTDTWECNSCAGLGTGKRQSIALHHTGARQGLAVKAQGSFAGVCLPQEVWQISLQSCRFILITFLPPLTASCAEAESASPSTPETEQETSSPHSCEDGATSEQLRGRRGRRPRAAQRAESDSLISTRQRASGSSWASPAAARRRRPRQRGRSRTRSRSPLQGQTSRSQSWPRRRHASRRMPASGERSGTQRSTRSATLTSSRSSRMPGHRGRSRH</sequence>
<evidence type="ECO:0000313" key="7">
    <source>
        <dbReference type="Ensembl" id="ENSCJPP00005004083.1"/>
    </source>
</evidence>